<dbReference type="EMBL" id="JACXLC010000001">
    <property type="protein sequence ID" value="MBD2841378.1"/>
    <property type="molecule type" value="Genomic_DNA"/>
</dbReference>
<dbReference type="PANTHER" id="PTHR42760:SF135">
    <property type="entry name" value="BLL7886 PROTEIN"/>
    <property type="match status" value="1"/>
</dbReference>
<dbReference type="Proteomes" id="UP000635384">
    <property type="component" value="Unassembled WGS sequence"/>
</dbReference>
<keyword evidence="4" id="KW-1185">Reference proteome</keyword>
<sequence length="257" mass="26556">MQDLFDLTGKTAVVTGAGRGIGEGIATLLAEAGANIVCAARSTDQIEHTAKLINANNQGGRAISLKTDVSSREDMNALAARALEEFGSLDIWVNNAGGSLVSAPLAELDPAEWDKTLAVNLSSIFYSVQAAVPHFGDGSAMVNISSLAAVEPFSGSAHYSAAKSGVNMLTRTLSMELGPKTRVNSILPGFVPTDTVKKALDMTDEDFGPLLEQLALPAGRLGTPRDIAALVLYLVSPASAWVTGQCIQASGKPSAGS</sequence>
<dbReference type="InterPro" id="IPR057326">
    <property type="entry name" value="KR_dom"/>
</dbReference>
<dbReference type="NCBIfam" id="NF005559">
    <property type="entry name" value="PRK07231.1"/>
    <property type="match status" value="1"/>
</dbReference>
<proteinExistence type="inferred from homology"/>
<feature type="domain" description="Ketoreductase" evidence="2">
    <location>
        <begin position="10"/>
        <end position="227"/>
    </location>
</feature>
<evidence type="ECO:0000313" key="4">
    <source>
        <dbReference type="Proteomes" id="UP000635384"/>
    </source>
</evidence>
<reference evidence="3 4" key="1">
    <citation type="submission" date="2020-09" db="EMBL/GenBank/DDBJ databases">
        <authorList>
            <person name="Yoon J.-W."/>
        </authorList>
    </citation>
    <scope>NUCLEOTIDE SEQUENCE [LARGE SCALE GENOMIC DNA]</scope>
    <source>
        <strain evidence="3 4">KMU-140</strain>
    </source>
</reference>
<accession>A0ABR8KQ94</accession>
<dbReference type="PROSITE" id="PS00061">
    <property type="entry name" value="ADH_SHORT"/>
    <property type="match status" value="1"/>
</dbReference>
<dbReference type="Gene3D" id="3.40.50.720">
    <property type="entry name" value="NAD(P)-binding Rossmann-like Domain"/>
    <property type="match status" value="1"/>
</dbReference>
<dbReference type="SUPFAM" id="SSF51735">
    <property type="entry name" value="NAD(P)-binding Rossmann-fold domains"/>
    <property type="match status" value="1"/>
</dbReference>
<comment type="caution">
    <text evidence="3">The sequence shown here is derived from an EMBL/GenBank/DDBJ whole genome shotgun (WGS) entry which is preliminary data.</text>
</comment>
<organism evidence="3 4">
    <name type="scientific">Erythrobacter rubeus</name>
    <dbReference type="NCBI Taxonomy" id="2760803"/>
    <lineage>
        <taxon>Bacteria</taxon>
        <taxon>Pseudomonadati</taxon>
        <taxon>Pseudomonadota</taxon>
        <taxon>Alphaproteobacteria</taxon>
        <taxon>Sphingomonadales</taxon>
        <taxon>Erythrobacteraceae</taxon>
        <taxon>Erythrobacter/Porphyrobacter group</taxon>
        <taxon>Erythrobacter</taxon>
    </lineage>
</organism>
<evidence type="ECO:0000313" key="3">
    <source>
        <dbReference type="EMBL" id="MBD2841378.1"/>
    </source>
</evidence>
<gene>
    <name evidence="3" type="ORF">IB285_03795</name>
</gene>
<protein>
    <submittedName>
        <fullName evidence="3">SDR family oxidoreductase</fullName>
    </submittedName>
</protein>
<dbReference type="InterPro" id="IPR020904">
    <property type="entry name" value="Sc_DH/Rdtase_CS"/>
</dbReference>
<dbReference type="SMART" id="SM00822">
    <property type="entry name" value="PKS_KR"/>
    <property type="match status" value="1"/>
</dbReference>
<name>A0ABR8KQ94_9SPHN</name>
<dbReference type="PANTHER" id="PTHR42760">
    <property type="entry name" value="SHORT-CHAIN DEHYDROGENASES/REDUCTASES FAMILY MEMBER"/>
    <property type="match status" value="1"/>
</dbReference>
<dbReference type="PRINTS" id="PR00081">
    <property type="entry name" value="GDHRDH"/>
</dbReference>
<evidence type="ECO:0000256" key="1">
    <source>
        <dbReference type="ARBA" id="ARBA00006484"/>
    </source>
</evidence>
<dbReference type="InterPro" id="IPR036291">
    <property type="entry name" value="NAD(P)-bd_dom_sf"/>
</dbReference>
<dbReference type="CDD" id="cd05233">
    <property type="entry name" value="SDR_c"/>
    <property type="match status" value="1"/>
</dbReference>
<dbReference type="PRINTS" id="PR00080">
    <property type="entry name" value="SDRFAMILY"/>
</dbReference>
<evidence type="ECO:0000259" key="2">
    <source>
        <dbReference type="SMART" id="SM00822"/>
    </source>
</evidence>
<dbReference type="InterPro" id="IPR002347">
    <property type="entry name" value="SDR_fam"/>
</dbReference>
<dbReference type="Pfam" id="PF13561">
    <property type="entry name" value="adh_short_C2"/>
    <property type="match status" value="1"/>
</dbReference>
<dbReference type="RefSeq" id="WP_190786924.1">
    <property type="nucleotide sequence ID" value="NZ_JACXLC010000001.1"/>
</dbReference>
<comment type="similarity">
    <text evidence="1">Belongs to the short-chain dehydrogenases/reductases (SDR) family.</text>
</comment>